<accession>A0A3N4PKX7</accession>
<dbReference type="EMBL" id="RPDH01000002">
    <property type="protein sequence ID" value="RPE09333.1"/>
    <property type="molecule type" value="Genomic_DNA"/>
</dbReference>
<name>A0A3N4PKX7_9BACT</name>
<reference evidence="3 4" key="1">
    <citation type="submission" date="2018-11" db="EMBL/GenBank/DDBJ databases">
        <title>Chitinophaga lutea sp.nov., isolate from arsenic contaminated soil.</title>
        <authorList>
            <person name="Zong Y."/>
        </authorList>
    </citation>
    <scope>NUCLEOTIDE SEQUENCE [LARGE SCALE GENOMIC DNA]</scope>
    <source>
        <strain evidence="3 4">ZY74</strain>
    </source>
</reference>
<evidence type="ECO:0000256" key="1">
    <source>
        <dbReference type="ARBA" id="ARBA00022729"/>
    </source>
</evidence>
<sequence>MAVCLVGEMCIFCGLAAFIGSPVYICPSLLEIPMSTTANRPGKKSGIGKVILIVTVIIIIVIGVIVNIGRNKDAVSKPAYPTVGQILKTGHFEVTVNKVEVVQSLNTGSVVADITVGDDSKLLVFNVTYKNIDAESRLIADGEIHISYNGKDYNFDRPETILADGYGLFMQHLKPDSAKTFNQVYLLPKEVTGIAYYMPGRAEKEQKIVLGEIK</sequence>
<keyword evidence="2" id="KW-1133">Transmembrane helix</keyword>
<keyword evidence="1" id="KW-0732">Signal</keyword>
<feature type="transmembrane region" description="Helical" evidence="2">
    <location>
        <begin position="6"/>
        <end position="30"/>
    </location>
</feature>
<gene>
    <name evidence="3" type="ORF">EGT74_20255</name>
</gene>
<feature type="transmembrane region" description="Helical" evidence="2">
    <location>
        <begin position="50"/>
        <end position="69"/>
    </location>
</feature>
<evidence type="ECO:0000256" key="2">
    <source>
        <dbReference type="SAM" id="Phobius"/>
    </source>
</evidence>
<keyword evidence="2" id="KW-0472">Membrane</keyword>
<dbReference type="InterPro" id="IPR029050">
    <property type="entry name" value="Immunoprotect_excell_Ig-like"/>
</dbReference>
<organism evidence="3 4">
    <name type="scientific">Chitinophaga lutea</name>
    <dbReference type="NCBI Taxonomy" id="2488634"/>
    <lineage>
        <taxon>Bacteria</taxon>
        <taxon>Pseudomonadati</taxon>
        <taxon>Bacteroidota</taxon>
        <taxon>Chitinophagia</taxon>
        <taxon>Chitinophagales</taxon>
        <taxon>Chitinophagaceae</taxon>
        <taxon>Chitinophaga</taxon>
    </lineage>
</organism>
<dbReference type="Gene3D" id="2.60.40.1240">
    <property type="match status" value="1"/>
</dbReference>
<proteinExistence type="predicted"/>
<dbReference type="Proteomes" id="UP000278351">
    <property type="component" value="Unassembled WGS sequence"/>
</dbReference>
<evidence type="ECO:0000313" key="3">
    <source>
        <dbReference type="EMBL" id="RPE09333.1"/>
    </source>
</evidence>
<keyword evidence="2" id="KW-0812">Transmembrane</keyword>
<protein>
    <submittedName>
        <fullName evidence="3">DUF4352 domain-containing protein</fullName>
    </submittedName>
</protein>
<dbReference type="AlphaFoldDB" id="A0A3N4PKX7"/>
<evidence type="ECO:0000313" key="4">
    <source>
        <dbReference type="Proteomes" id="UP000278351"/>
    </source>
</evidence>
<keyword evidence="4" id="KW-1185">Reference proteome</keyword>
<comment type="caution">
    <text evidence="3">The sequence shown here is derived from an EMBL/GenBank/DDBJ whole genome shotgun (WGS) entry which is preliminary data.</text>
</comment>